<keyword evidence="3" id="KW-1185">Reference proteome</keyword>
<sequence length="297" mass="33280">MSSTLDIKLNRIDRIFRPHEVVQGQVIISSPKGFAHQGIAMKVEGSARLQVSAKSAGLFDAFYSAVAPLQLVYLHIPIAPAGKVPFGVTKIPFEFELVGNDAQPLFETYHGVYVSVKYEIVCDCVRGIMKSNLHKTMEFIVEVPLREPLRDAPEEFSITPETLENVRRKSLTTIPDFHITGRIHRTNCPVNLPFTGEIVVEHASSPIKSVELQLIRVESVAHAEGVARDATEIQNVQIGWGDVCRQLAIPIYMIFPRLFTCPTMLAAKFKVEFETNIVVLFEDGNMITENFPITLYR</sequence>
<organism evidence="2 3">
    <name type="scientific">Globisporangium ultimum (strain ATCC 200006 / CBS 805.95 / DAOM BR144)</name>
    <name type="common">Pythium ultimum</name>
    <dbReference type="NCBI Taxonomy" id="431595"/>
    <lineage>
        <taxon>Eukaryota</taxon>
        <taxon>Sar</taxon>
        <taxon>Stramenopiles</taxon>
        <taxon>Oomycota</taxon>
        <taxon>Peronosporomycetes</taxon>
        <taxon>Pythiales</taxon>
        <taxon>Pythiaceae</taxon>
        <taxon>Globisporangium</taxon>
    </lineage>
</organism>
<proteinExistence type="inferred from homology"/>
<name>K3WEV9_GLOUD</name>
<dbReference type="HOGENOM" id="CLU_056829_0_0_1"/>
<dbReference type="InParanoid" id="K3WEV9"/>
<dbReference type="InterPro" id="IPR014752">
    <property type="entry name" value="Arrestin-like_C"/>
</dbReference>
<protein>
    <recommendedName>
        <fullName evidence="4">Down syndrome critical region protein 3</fullName>
    </recommendedName>
</protein>
<dbReference type="FunFam" id="2.60.40.640:FF:000024">
    <property type="entry name" value="Down syndrome critical region protein 3"/>
    <property type="match status" value="1"/>
</dbReference>
<dbReference type="AlphaFoldDB" id="K3WEV9"/>
<comment type="similarity">
    <text evidence="1">Belongs to the VPS26 family.</text>
</comment>
<evidence type="ECO:0000256" key="1">
    <source>
        <dbReference type="ARBA" id="ARBA00009100"/>
    </source>
</evidence>
<evidence type="ECO:0008006" key="4">
    <source>
        <dbReference type="Google" id="ProtNLM"/>
    </source>
</evidence>
<dbReference type="OMA" id="CVTMPIT"/>
<dbReference type="Proteomes" id="UP000019132">
    <property type="component" value="Unassembled WGS sequence"/>
</dbReference>
<dbReference type="Gene3D" id="2.60.40.640">
    <property type="match status" value="2"/>
</dbReference>
<dbReference type="GO" id="GO:0006886">
    <property type="term" value="P:intracellular protein transport"/>
    <property type="evidence" value="ECO:0007669"/>
    <property type="project" value="InterPro"/>
</dbReference>
<reference evidence="3" key="1">
    <citation type="journal article" date="2010" name="Genome Biol.">
        <title>Genome sequence of the necrotrophic plant pathogen Pythium ultimum reveals original pathogenicity mechanisms and effector repertoire.</title>
        <authorList>
            <person name="Levesque C.A."/>
            <person name="Brouwer H."/>
            <person name="Cano L."/>
            <person name="Hamilton J.P."/>
            <person name="Holt C."/>
            <person name="Huitema E."/>
            <person name="Raffaele S."/>
            <person name="Robideau G.P."/>
            <person name="Thines M."/>
            <person name="Win J."/>
            <person name="Zerillo M.M."/>
            <person name="Beakes G.W."/>
            <person name="Boore J.L."/>
            <person name="Busam D."/>
            <person name="Dumas B."/>
            <person name="Ferriera S."/>
            <person name="Fuerstenberg S.I."/>
            <person name="Gachon C.M."/>
            <person name="Gaulin E."/>
            <person name="Govers F."/>
            <person name="Grenville-Briggs L."/>
            <person name="Horner N."/>
            <person name="Hostetler J."/>
            <person name="Jiang R.H."/>
            <person name="Johnson J."/>
            <person name="Krajaejun T."/>
            <person name="Lin H."/>
            <person name="Meijer H.J."/>
            <person name="Moore B."/>
            <person name="Morris P."/>
            <person name="Phuntmart V."/>
            <person name="Puiu D."/>
            <person name="Shetty J."/>
            <person name="Stajich J.E."/>
            <person name="Tripathy S."/>
            <person name="Wawra S."/>
            <person name="van West P."/>
            <person name="Whitty B.R."/>
            <person name="Coutinho P.M."/>
            <person name="Henrissat B."/>
            <person name="Martin F."/>
            <person name="Thomas P.D."/>
            <person name="Tyler B.M."/>
            <person name="De Vries R.P."/>
            <person name="Kamoun S."/>
            <person name="Yandell M."/>
            <person name="Tisserat N."/>
            <person name="Buell C.R."/>
        </authorList>
    </citation>
    <scope>NUCLEOTIDE SEQUENCE</scope>
    <source>
        <strain evidence="3">DAOM:BR144</strain>
    </source>
</reference>
<dbReference type="PANTHER" id="PTHR12233">
    <property type="entry name" value="VACUOLAR PROTEIN SORTING 26 RELATED"/>
    <property type="match status" value="1"/>
</dbReference>
<accession>K3WEV9</accession>
<dbReference type="Pfam" id="PF03643">
    <property type="entry name" value="Vps26"/>
    <property type="match status" value="1"/>
</dbReference>
<dbReference type="VEuPathDB" id="FungiDB:PYU1_G003490"/>
<reference evidence="2" key="3">
    <citation type="submission" date="2015-02" db="UniProtKB">
        <authorList>
            <consortium name="EnsemblProtists"/>
        </authorList>
    </citation>
    <scope>IDENTIFICATION</scope>
    <source>
        <strain evidence="2">DAOM BR144</strain>
    </source>
</reference>
<evidence type="ECO:0000313" key="2">
    <source>
        <dbReference type="EnsemblProtists" id="PYU1_T003500"/>
    </source>
</evidence>
<dbReference type="STRING" id="431595.K3WEV9"/>
<evidence type="ECO:0000313" key="3">
    <source>
        <dbReference type="Proteomes" id="UP000019132"/>
    </source>
</evidence>
<dbReference type="InterPro" id="IPR028934">
    <property type="entry name" value="Vps26-related"/>
</dbReference>
<dbReference type="EMBL" id="GL376603">
    <property type="status" value="NOT_ANNOTATED_CDS"/>
    <property type="molecule type" value="Genomic_DNA"/>
</dbReference>
<dbReference type="EnsemblProtists" id="PYU1_T003500">
    <property type="protein sequence ID" value="PYU1_T003500"/>
    <property type="gene ID" value="PYU1_G003490"/>
</dbReference>
<dbReference type="eggNOG" id="KOG2717">
    <property type="taxonomic scope" value="Eukaryota"/>
</dbReference>
<reference evidence="3" key="2">
    <citation type="submission" date="2010-04" db="EMBL/GenBank/DDBJ databases">
        <authorList>
            <person name="Buell R."/>
            <person name="Hamilton J."/>
            <person name="Hostetler J."/>
        </authorList>
    </citation>
    <scope>NUCLEOTIDE SEQUENCE [LARGE SCALE GENOMIC DNA]</scope>
    <source>
        <strain evidence="3">DAOM:BR144</strain>
    </source>
</reference>